<dbReference type="InterPro" id="IPR003730">
    <property type="entry name" value="Cu_polyphenol_OxRdtase"/>
</dbReference>
<organism evidence="13 14">
    <name type="scientific">Paranoxybacillus vitaminiphilus</name>
    <dbReference type="NCBI Taxonomy" id="581036"/>
    <lineage>
        <taxon>Bacteria</taxon>
        <taxon>Bacillati</taxon>
        <taxon>Bacillota</taxon>
        <taxon>Bacilli</taxon>
        <taxon>Bacillales</taxon>
        <taxon>Anoxybacillaceae</taxon>
        <taxon>Paranoxybacillus</taxon>
    </lineage>
</organism>
<evidence type="ECO:0000256" key="6">
    <source>
        <dbReference type="ARBA" id="ARBA00022723"/>
    </source>
</evidence>
<comment type="cofactor">
    <cofactor evidence="2">
        <name>Zn(2+)</name>
        <dbReference type="ChEBI" id="CHEBI:29105"/>
    </cofactor>
</comment>
<dbReference type="GO" id="GO:0005507">
    <property type="term" value="F:copper ion binding"/>
    <property type="evidence" value="ECO:0007669"/>
    <property type="project" value="TreeGrafter"/>
</dbReference>
<comment type="caution">
    <text evidence="13">The sequence shown here is derived from an EMBL/GenBank/DDBJ whole genome shotgun (WGS) entry which is preliminary data.</text>
</comment>
<dbReference type="PANTHER" id="PTHR30616:SF2">
    <property type="entry name" value="PURINE NUCLEOSIDE PHOSPHORYLASE LACC1"/>
    <property type="match status" value="1"/>
</dbReference>
<evidence type="ECO:0000313" key="13">
    <source>
        <dbReference type="EMBL" id="RAK23285.1"/>
    </source>
</evidence>
<dbReference type="PANTHER" id="PTHR30616">
    <property type="entry name" value="UNCHARACTERIZED PROTEIN YFIH"/>
    <property type="match status" value="1"/>
</dbReference>
<evidence type="ECO:0000256" key="4">
    <source>
        <dbReference type="ARBA" id="ARBA00007353"/>
    </source>
</evidence>
<reference evidence="13 14" key="1">
    <citation type="submission" date="2018-06" db="EMBL/GenBank/DDBJ databases">
        <title>Genomic Encyclopedia of Type Strains, Phase III (KMG-III): the genomes of soil and plant-associated and newly described type strains.</title>
        <authorList>
            <person name="Whitman W."/>
        </authorList>
    </citation>
    <scope>NUCLEOTIDE SEQUENCE [LARGE SCALE GENOMIC DNA]</scope>
    <source>
        <strain evidence="13 14">CGMCC 1.8979</strain>
    </source>
</reference>
<evidence type="ECO:0000256" key="2">
    <source>
        <dbReference type="ARBA" id="ARBA00001947"/>
    </source>
</evidence>
<evidence type="ECO:0000256" key="7">
    <source>
        <dbReference type="ARBA" id="ARBA00022801"/>
    </source>
</evidence>
<evidence type="ECO:0000313" key="14">
    <source>
        <dbReference type="Proteomes" id="UP000248555"/>
    </source>
</evidence>
<comment type="catalytic activity">
    <reaction evidence="9">
        <text>adenosine + H2O + H(+) = inosine + NH4(+)</text>
        <dbReference type="Rhea" id="RHEA:24408"/>
        <dbReference type="ChEBI" id="CHEBI:15377"/>
        <dbReference type="ChEBI" id="CHEBI:15378"/>
        <dbReference type="ChEBI" id="CHEBI:16335"/>
        <dbReference type="ChEBI" id="CHEBI:17596"/>
        <dbReference type="ChEBI" id="CHEBI:28938"/>
        <dbReference type="EC" id="3.5.4.4"/>
    </reaction>
    <physiologicalReaction direction="left-to-right" evidence="9">
        <dbReference type="Rhea" id="RHEA:24409"/>
    </physiologicalReaction>
</comment>
<comment type="function">
    <text evidence="3">Purine nucleoside enzyme that catalyzes the phosphorolysis of adenosine and inosine nucleosides, yielding D-ribose 1-phosphate and the respective free bases, adenine and hypoxanthine. Also catalyzes the phosphorolysis of S-methyl-5'-thioadenosine into adenine and S-methyl-5-thio-alpha-D-ribose 1-phosphate. Also has adenosine deaminase activity.</text>
</comment>
<dbReference type="Pfam" id="PF02578">
    <property type="entry name" value="Cu-oxidase_4"/>
    <property type="match status" value="1"/>
</dbReference>
<evidence type="ECO:0000256" key="12">
    <source>
        <dbReference type="RuleBase" id="RU361274"/>
    </source>
</evidence>
<dbReference type="Proteomes" id="UP000248555">
    <property type="component" value="Unassembled WGS sequence"/>
</dbReference>
<evidence type="ECO:0000256" key="1">
    <source>
        <dbReference type="ARBA" id="ARBA00000553"/>
    </source>
</evidence>
<sequence length="276" mass="31368">MPEIFQQKNHDEVLFLDDWHSMMPQLVVGFTTKKGGYSKREFTGLNLGLHVHDDADDVRRNRQKLSEVLQFSLEKWVCSEQIHDNRIEKVTKNDCGKGVLHYDTAIAGVDGLYTKEANILLALCFADCVPLYFFAPKHQLVGLAHAGWKGSVKNIAGEMVRLWIEKEKVRHADIYAAIGPSIGKCCYIVDDRVIDLVKKAAEDSAYHLYQETSKGQYALDLKELNRQLLLKAGIPKQNILVSEYCTSCAGELFFSHRRDKGKTGRMMSFIGRKEEE</sequence>
<dbReference type="EMBL" id="QLMH01000001">
    <property type="protein sequence ID" value="RAK23285.1"/>
    <property type="molecule type" value="Genomic_DNA"/>
</dbReference>
<keyword evidence="7" id="KW-0378">Hydrolase</keyword>
<keyword evidence="8" id="KW-0862">Zinc</keyword>
<dbReference type="GO" id="GO:0016787">
    <property type="term" value="F:hydrolase activity"/>
    <property type="evidence" value="ECO:0007669"/>
    <property type="project" value="UniProtKB-KW"/>
</dbReference>
<evidence type="ECO:0000256" key="9">
    <source>
        <dbReference type="ARBA" id="ARBA00047989"/>
    </source>
</evidence>
<dbReference type="OrthoDB" id="4279at2"/>
<keyword evidence="5" id="KW-0808">Transferase</keyword>
<dbReference type="GO" id="GO:0017061">
    <property type="term" value="F:S-methyl-5-thioadenosine phosphorylase activity"/>
    <property type="evidence" value="ECO:0007669"/>
    <property type="project" value="UniProtKB-EC"/>
</dbReference>
<dbReference type="CDD" id="cd16833">
    <property type="entry name" value="YfiH"/>
    <property type="match status" value="1"/>
</dbReference>
<comment type="similarity">
    <text evidence="4 12">Belongs to the purine nucleoside phosphorylase YfiH/LACC1 family.</text>
</comment>
<dbReference type="InterPro" id="IPR038371">
    <property type="entry name" value="Cu_polyphenol_OxRdtase_sf"/>
</dbReference>
<gene>
    <name evidence="13" type="ORF">B0I26_101241</name>
</gene>
<dbReference type="RefSeq" id="WP_111643641.1">
    <property type="nucleotide sequence ID" value="NZ_QLMH01000001.1"/>
</dbReference>
<name>A0A327YU73_9BACL</name>
<comment type="catalytic activity">
    <reaction evidence="1">
        <text>inosine + phosphate = alpha-D-ribose 1-phosphate + hypoxanthine</text>
        <dbReference type="Rhea" id="RHEA:27646"/>
        <dbReference type="ChEBI" id="CHEBI:17368"/>
        <dbReference type="ChEBI" id="CHEBI:17596"/>
        <dbReference type="ChEBI" id="CHEBI:43474"/>
        <dbReference type="ChEBI" id="CHEBI:57720"/>
        <dbReference type="EC" id="2.4.2.1"/>
    </reaction>
    <physiologicalReaction direction="left-to-right" evidence="1">
        <dbReference type="Rhea" id="RHEA:27647"/>
    </physiologicalReaction>
</comment>
<keyword evidence="6" id="KW-0479">Metal-binding</keyword>
<evidence type="ECO:0000256" key="10">
    <source>
        <dbReference type="ARBA" id="ARBA00048968"/>
    </source>
</evidence>
<evidence type="ECO:0000256" key="5">
    <source>
        <dbReference type="ARBA" id="ARBA00022679"/>
    </source>
</evidence>
<proteinExistence type="inferred from homology"/>
<accession>A0A327YU73</accession>
<dbReference type="InterPro" id="IPR011324">
    <property type="entry name" value="Cytotoxic_necrot_fac-like_cat"/>
</dbReference>
<comment type="catalytic activity">
    <reaction evidence="10">
        <text>adenosine + phosphate = alpha-D-ribose 1-phosphate + adenine</text>
        <dbReference type="Rhea" id="RHEA:27642"/>
        <dbReference type="ChEBI" id="CHEBI:16335"/>
        <dbReference type="ChEBI" id="CHEBI:16708"/>
        <dbReference type="ChEBI" id="CHEBI:43474"/>
        <dbReference type="ChEBI" id="CHEBI:57720"/>
        <dbReference type="EC" id="2.4.2.1"/>
    </reaction>
    <physiologicalReaction direction="left-to-right" evidence="10">
        <dbReference type="Rhea" id="RHEA:27643"/>
    </physiologicalReaction>
</comment>
<dbReference type="AlphaFoldDB" id="A0A327YU73"/>
<keyword evidence="14" id="KW-1185">Reference proteome</keyword>
<dbReference type="NCBIfam" id="TIGR00726">
    <property type="entry name" value="peptidoglycan editing factor PgeF"/>
    <property type="match status" value="1"/>
</dbReference>
<comment type="catalytic activity">
    <reaction evidence="11">
        <text>S-methyl-5'-thioadenosine + phosphate = 5-(methylsulfanyl)-alpha-D-ribose 1-phosphate + adenine</text>
        <dbReference type="Rhea" id="RHEA:11852"/>
        <dbReference type="ChEBI" id="CHEBI:16708"/>
        <dbReference type="ChEBI" id="CHEBI:17509"/>
        <dbReference type="ChEBI" id="CHEBI:43474"/>
        <dbReference type="ChEBI" id="CHEBI:58533"/>
        <dbReference type="EC" id="2.4.2.28"/>
    </reaction>
    <physiologicalReaction direction="left-to-right" evidence="11">
        <dbReference type="Rhea" id="RHEA:11853"/>
    </physiologicalReaction>
</comment>
<evidence type="ECO:0000256" key="11">
    <source>
        <dbReference type="ARBA" id="ARBA00049893"/>
    </source>
</evidence>
<protein>
    <recommendedName>
        <fullName evidence="12">Purine nucleoside phosphorylase</fullName>
    </recommendedName>
</protein>
<evidence type="ECO:0000256" key="3">
    <source>
        <dbReference type="ARBA" id="ARBA00003215"/>
    </source>
</evidence>
<dbReference type="Gene3D" id="3.60.140.10">
    <property type="entry name" value="CNF1/YfiH-like putative cysteine hydrolases"/>
    <property type="match status" value="1"/>
</dbReference>
<dbReference type="SUPFAM" id="SSF64438">
    <property type="entry name" value="CNF1/YfiH-like putative cysteine hydrolases"/>
    <property type="match status" value="1"/>
</dbReference>
<evidence type="ECO:0000256" key="8">
    <source>
        <dbReference type="ARBA" id="ARBA00022833"/>
    </source>
</evidence>